<evidence type="ECO:0000313" key="1">
    <source>
        <dbReference type="EMBL" id="KAH7654017.1"/>
    </source>
</evidence>
<name>A0ACB7U187_DIOAL</name>
<dbReference type="Proteomes" id="UP000827976">
    <property type="component" value="Chromosome 19"/>
</dbReference>
<organism evidence="1 2">
    <name type="scientific">Dioscorea alata</name>
    <name type="common">Purple yam</name>
    <dbReference type="NCBI Taxonomy" id="55571"/>
    <lineage>
        <taxon>Eukaryota</taxon>
        <taxon>Viridiplantae</taxon>
        <taxon>Streptophyta</taxon>
        <taxon>Embryophyta</taxon>
        <taxon>Tracheophyta</taxon>
        <taxon>Spermatophyta</taxon>
        <taxon>Magnoliopsida</taxon>
        <taxon>Liliopsida</taxon>
        <taxon>Dioscoreales</taxon>
        <taxon>Dioscoreaceae</taxon>
        <taxon>Dioscorea</taxon>
    </lineage>
</organism>
<comment type="caution">
    <text evidence="1">The sequence shown here is derived from an EMBL/GenBank/DDBJ whole genome shotgun (WGS) entry which is preliminary data.</text>
</comment>
<proteinExistence type="predicted"/>
<keyword evidence="2" id="KW-1185">Reference proteome</keyword>
<protein>
    <submittedName>
        <fullName evidence="1">Uncharacterized protein</fullName>
    </submittedName>
</protein>
<accession>A0ACB7U187</accession>
<sequence length="100" mass="10867">MSLGAMQVMLRMKDYNRAMDASNGCRNGIYAPASEEQSMQTREGCAEADQLLSFALSKGLKTGASICKLLYGGYAKANTKDLVDRLMKCMDAQVRLPCCG</sequence>
<reference evidence="2" key="1">
    <citation type="journal article" date="2022" name="Nat. Commun.">
        <title>Chromosome evolution and the genetic basis of agronomically important traits in greater yam.</title>
        <authorList>
            <person name="Bredeson J.V."/>
            <person name="Lyons J.B."/>
            <person name="Oniyinde I.O."/>
            <person name="Okereke N.R."/>
            <person name="Kolade O."/>
            <person name="Nnabue I."/>
            <person name="Nwadili C.O."/>
            <person name="Hribova E."/>
            <person name="Parker M."/>
            <person name="Nwogha J."/>
            <person name="Shu S."/>
            <person name="Carlson J."/>
            <person name="Kariba R."/>
            <person name="Muthemba S."/>
            <person name="Knop K."/>
            <person name="Barton G.J."/>
            <person name="Sherwood A.V."/>
            <person name="Lopez-Montes A."/>
            <person name="Asiedu R."/>
            <person name="Jamnadass R."/>
            <person name="Muchugi A."/>
            <person name="Goodstein D."/>
            <person name="Egesi C.N."/>
            <person name="Featherston J."/>
            <person name="Asfaw A."/>
            <person name="Simpson G.G."/>
            <person name="Dolezel J."/>
            <person name="Hendre P.S."/>
            <person name="Van Deynze A."/>
            <person name="Kumar P.L."/>
            <person name="Obidiegwu J.E."/>
            <person name="Bhattacharjee R."/>
            <person name="Rokhsar D.S."/>
        </authorList>
    </citation>
    <scope>NUCLEOTIDE SEQUENCE [LARGE SCALE GENOMIC DNA]</scope>
    <source>
        <strain evidence="2">cv. TDa95/00328</strain>
    </source>
</reference>
<dbReference type="EMBL" id="CM037029">
    <property type="protein sequence ID" value="KAH7654017.1"/>
    <property type="molecule type" value="Genomic_DNA"/>
</dbReference>
<gene>
    <name evidence="1" type="ORF">IHE45_19G117100</name>
</gene>
<evidence type="ECO:0000313" key="2">
    <source>
        <dbReference type="Proteomes" id="UP000827976"/>
    </source>
</evidence>